<organism evidence="9 10">
    <name type="scientific">Peribacillus simplex NBRC 15720 = DSM 1321</name>
    <dbReference type="NCBI Taxonomy" id="1349754"/>
    <lineage>
        <taxon>Bacteria</taxon>
        <taxon>Bacillati</taxon>
        <taxon>Bacillota</taxon>
        <taxon>Bacilli</taxon>
        <taxon>Bacillales</taxon>
        <taxon>Bacillaceae</taxon>
        <taxon>Peribacillus</taxon>
    </lineage>
</organism>
<feature type="modified residue" description="4-aspartylphosphate" evidence="6">
    <location>
        <position position="51"/>
    </location>
</feature>
<dbReference type="Gene3D" id="1.10.10.60">
    <property type="entry name" value="Homeodomain-like"/>
    <property type="match status" value="1"/>
</dbReference>
<evidence type="ECO:0000256" key="3">
    <source>
        <dbReference type="ARBA" id="ARBA00023015"/>
    </source>
</evidence>
<evidence type="ECO:0000313" key="10">
    <source>
        <dbReference type="Proteomes" id="UP000214618"/>
    </source>
</evidence>
<feature type="domain" description="Response regulatory" evidence="8">
    <location>
        <begin position="3"/>
        <end position="116"/>
    </location>
</feature>
<dbReference type="InterPro" id="IPR058031">
    <property type="entry name" value="AAA_lid_NorR"/>
</dbReference>
<dbReference type="InterPro" id="IPR011006">
    <property type="entry name" value="CheY-like_superfamily"/>
</dbReference>
<dbReference type="FunFam" id="3.40.50.300:FF:000006">
    <property type="entry name" value="DNA-binding transcriptional regulator NtrC"/>
    <property type="match status" value="1"/>
</dbReference>
<evidence type="ECO:0000256" key="4">
    <source>
        <dbReference type="ARBA" id="ARBA00023125"/>
    </source>
</evidence>
<evidence type="ECO:0000256" key="1">
    <source>
        <dbReference type="ARBA" id="ARBA00022741"/>
    </source>
</evidence>
<dbReference type="InterPro" id="IPR027417">
    <property type="entry name" value="P-loop_NTPase"/>
</dbReference>
<protein>
    <submittedName>
        <fullName evidence="9">Sigma-54-dependent Fis family transcriptional regulator</fullName>
    </submittedName>
</protein>
<evidence type="ECO:0000256" key="6">
    <source>
        <dbReference type="PROSITE-ProRule" id="PRU00169"/>
    </source>
</evidence>
<dbReference type="OrthoDB" id="9771372at2"/>
<dbReference type="InterPro" id="IPR003593">
    <property type="entry name" value="AAA+_ATPase"/>
</dbReference>
<keyword evidence="3" id="KW-0805">Transcription regulation</keyword>
<sequence length="451" mass="51041">MHDIMIIDDEPTICQSLTFALEDQYHVYSFTDPREALPLLERAEIAIVLLDLKIGGYNGMEVLEEIKRLSPSTVVIMMTAYGTIPSSVEAMRKGAFSYATKPLHIDELEVLMQKAEEVYTLQSKVKWLSDELDKVAGVNGLIGESLAMRKIFSLIDKVKDIDSNILIEGESGTGKEVVARTIHNQSKRRNKKFQAINCAAIPTHLLESELFGYEKGAFTGATQRKYGLFVLAEGGTIFLDEIGEMDLALQGKILRVLQERKVMPVGGIEEVSIDVRIIAATNRDLVKEVKDNRFREDLYYRLNVIPIHLPSLRERKEDIPLLLEFFIAKIGDRMGKPVEGISHEALQLLQQYNFPGNIRELQNVIERAIALTNESYIQKADLPSDIQKSSRAFFGNTLIPVYVGEPLEEIEKRVILHNLAAFNGHQRRTAQTIGIGERTLRDKLKKYREEK</sequence>
<dbReference type="CDD" id="cd00009">
    <property type="entry name" value="AAA"/>
    <property type="match status" value="1"/>
</dbReference>
<dbReference type="GO" id="GO:0006355">
    <property type="term" value="P:regulation of DNA-templated transcription"/>
    <property type="evidence" value="ECO:0007669"/>
    <property type="project" value="InterPro"/>
</dbReference>
<reference evidence="9 10" key="1">
    <citation type="submission" date="2016-10" db="EMBL/GenBank/DDBJ databases">
        <title>The whole genome sequencing and assembly of Bacillus simplex DSM 1321 strain.</title>
        <authorList>
            <person name="Park M.-K."/>
            <person name="Lee Y.-J."/>
            <person name="Yi H."/>
            <person name="Bahn Y.-S."/>
            <person name="Kim J.F."/>
            <person name="Lee D.-W."/>
        </authorList>
    </citation>
    <scope>NUCLEOTIDE SEQUENCE [LARGE SCALE GENOMIC DNA]</scope>
    <source>
        <strain evidence="9 10">DSM 1321</strain>
    </source>
</reference>
<dbReference type="SMART" id="SM00382">
    <property type="entry name" value="AAA"/>
    <property type="match status" value="1"/>
</dbReference>
<dbReference type="Proteomes" id="UP000214618">
    <property type="component" value="Chromosome"/>
</dbReference>
<dbReference type="GO" id="GO:0005524">
    <property type="term" value="F:ATP binding"/>
    <property type="evidence" value="ECO:0007669"/>
    <property type="project" value="UniProtKB-KW"/>
</dbReference>
<dbReference type="GO" id="GO:0043565">
    <property type="term" value="F:sequence-specific DNA binding"/>
    <property type="evidence" value="ECO:0007669"/>
    <property type="project" value="InterPro"/>
</dbReference>
<dbReference type="PROSITE" id="PS50110">
    <property type="entry name" value="RESPONSE_REGULATORY"/>
    <property type="match status" value="1"/>
</dbReference>
<dbReference type="AlphaFoldDB" id="A0A223ECD6"/>
<dbReference type="InterPro" id="IPR025662">
    <property type="entry name" value="Sigma_54_int_dom_ATP-bd_1"/>
</dbReference>
<evidence type="ECO:0000256" key="5">
    <source>
        <dbReference type="ARBA" id="ARBA00023163"/>
    </source>
</evidence>
<dbReference type="Pfam" id="PF00072">
    <property type="entry name" value="Response_reg"/>
    <property type="match status" value="1"/>
</dbReference>
<dbReference type="InterPro" id="IPR002197">
    <property type="entry name" value="HTH_Fis"/>
</dbReference>
<dbReference type="PROSITE" id="PS00675">
    <property type="entry name" value="SIGMA54_INTERACT_1"/>
    <property type="match status" value="1"/>
</dbReference>
<dbReference type="SUPFAM" id="SSF52540">
    <property type="entry name" value="P-loop containing nucleoside triphosphate hydrolases"/>
    <property type="match status" value="1"/>
</dbReference>
<evidence type="ECO:0000259" key="7">
    <source>
        <dbReference type="PROSITE" id="PS50045"/>
    </source>
</evidence>
<evidence type="ECO:0000256" key="2">
    <source>
        <dbReference type="ARBA" id="ARBA00022840"/>
    </source>
</evidence>
<dbReference type="GeneID" id="56471565"/>
<evidence type="ECO:0000313" key="9">
    <source>
        <dbReference type="EMBL" id="ASS92912.1"/>
    </source>
</evidence>
<dbReference type="PROSITE" id="PS50045">
    <property type="entry name" value="SIGMA54_INTERACT_4"/>
    <property type="match status" value="1"/>
</dbReference>
<name>A0A223ECD6_9BACI</name>
<dbReference type="SUPFAM" id="SSF46689">
    <property type="entry name" value="Homeodomain-like"/>
    <property type="match status" value="1"/>
</dbReference>
<dbReference type="Gene3D" id="1.10.8.60">
    <property type="match status" value="1"/>
</dbReference>
<dbReference type="InterPro" id="IPR009057">
    <property type="entry name" value="Homeodomain-like_sf"/>
</dbReference>
<dbReference type="RefSeq" id="WP_063235481.1">
    <property type="nucleotide sequence ID" value="NZ_BCVO01000026.1"/>
</dbReference>
<dbReference type="PROSITE" id="PS00688">
    <property type="entry name" value="SIGMA54_INTERACT_3"/>
    <property type="match status" value="1"/>
</dbReference>
<feature type="domain" description="Sigma-54 factor interaction" evidence="7">
    <location>
        <begin position="141"/>
        <end position="370"/>
    </location>
</feature>
<keyword evidence="2" id="KW-0067">ATP-binding</keyword>
<dbReference type="PANTHER" id="PTHR32071:SF113">
    <property type="entry name" value="ALGINATE BIOSYNTHESIS TRANSCRIPTIONAL REGULATORY PROTEIN ALGB"/>
    <property type="match status" value="1"/>
</dbReference>
<dbReference type="EMBL" id="CP017704">
    <property type="protein sequence ID" value="ASS92912.1"/>
    <property type="molecule type" value="Genomic_DNA"/>
</dbReference>
<dbReference type="SUPFAM" id="SSF52172">
    <property type="entry name" value="CheY-like"/>
    <property type="match status" value="1"/>
</dbReference>
<dbReference type="PROSITE" id="PS00676">
    <property type="entry name" value="SIGMA54_INTERACT_2"/>
    <property type="match status" value="1"/>
</dbReference>
<evidence type="ECO:0000259" key="8">
    <source>
        <dbReference type="PROSITE" id="PS50110"/>
    </source>
</evidence>
<keyword evidence="6" id="KW-0597">Phosphoprotein</keyword>
<proteinExistence type="predicted"/>
<dbReference type="SMART" id="SM00448">
    <property type="entry name" value="REC"/>
    <property type="match status" value="1"/>
</dbReference>
<dbReference type="GO" id="GO:0000160">
    <property type="term" value="P:phosphorelay signal transduction system"/>
    <property type="evidence" value="ECO:0007669"/>
    <property type="project" value="InterPro"/>
</dbReference>
<accession>A0A223ECD6</accession>
<dbReference type="InterPro" id="IPR001789">
    <property type="entry name" value="Sig_transdc_resp-reg_receiver"/>
</dbReference>
<gene>
    <name evidence="9" type="ORF">BS1321_02355</name>
</gene>
<dbReference type="Pfam" id="PF25601">
    <property type="entry name" value="AAA_lid_14"/>
    <property type="match status" value="1"/>
</dbReference>
<dbReference type="Pfam" id="PF00158">
    <property type="entry name" value="Sigma54_activat"/>
    <property type="match status" value="1"/>
</dbReference>
<dbReference type="Pfam" id="PF02954">
    <property type="entry name" value="HTH_8"/>
    <property type="match status" value="1"/>
</dbReference>
<dbReference type="PANTHER" id="PTHR32071">
    <property type="entry name" value="TRANSCRIPTIONAL REGULATORY PROTEIN"/>
    <property type="match status" value="1"/>
</dbReference>
<dbReference type="Gene3D" id="3.40.50.300">
    <property type="entry name" value="P-loop containing nucleotide triphosphate hydrolases"/>
    <property type="match status" value="1"/>
</dbReference>
<dbReference type="Gene3D" id="3.40.50.2300">
    <property type="match status" value="1"/>
</dbReference>
<dbReference type="InterPro" id="IPR025943">
    <property type="entry name" value="Sigma_54_int_dom_ATP-bd_2"/>
</dbReference>
<dbReference type="InterPro" id="IPR025944">
    <property type="entry name" value="Sigma_54_int_dom_CS"/>
</dbReference>
<keyword evidence="5" id="KW-0804">Transcription</keyword>
<dbReference type="InterPro" id="IPR002078">
    <property type="entry name" value="Sigma_54_int"/>
</dbReference>
<keyword evidence="1" id="KW-0547">Nucleotide-binding</keyword>
<keyword evidence="4" id="KW-0238">DNA-binding</keyword>